<dbReference type="GO" id="GO:0045046">
    <property type="term" value="P:protein import into peroxisome membrane"/>
    <property type="evidence" value="ECO:0007669"/>
    <property type="project" value="TreeGrafter"/>
</dbReference>
<dbReference type="GO" id="GO:0030674">
    <property type="term" value="F:protein-macromolecule adaptor activity"/>
    <property type="evidence" value="ECO:0007669"/>
    <property type="project" value="TreeGrafter"/>
</dbReference>
<dbReference type="EMBL" id="JAIXMP010000024">
    <property type="protein sequence ID" value="KAI9254519.1"/>
    <property type="molecule type" value="Genomic_DNA"/>
</dbReference>
<dbReference type="PANTHER" id="PTHR28080:SF1">
    <property type="entry name" value="PEROXISOMAL BIOGENESIS FACTOR 3"/>
    <property type="match status" value="1"/>
</dbReference>
<dbReference type="Pfam" id="PF04882">
    <property type="entry name" value="Peroxin-3"/>
    <property type="match status" value="1"/>
</dbReference>
<proteinExistence type="predicted"/>
<protein>
    <submittedName>
        <fullName evidence="2">Peroxin-3</fullName>
    </submittedName>
</protein>
<dbReference type="PANTHER" id="PTHR28080">
    <property type="entry name" value="PEROXISOMAL BIOGENESIS FACTOR 3"/>
    <property type="match status" value="1"/>
</dbReference>
<feature type="compositionally biased region" description="Basic and acidic residues" evidence="1">
    <location>
        <begin position="138"/>
        <end position="163"/>
    </location>
</feature>
<keyword evidence="3" id="KW-1185">Reference proteome</keyword>
<dbReference type="GO" id="GO:0005778">
    <property type="term" value="C:peroxisomal membrane"/>
    <property type="evidence" value="ECO:0007669"/>
    <property type="project" value="InterPro"/>
</dbReference>
<sequence>MPFLQSVKDYTKRHRKGLFITAAIGGGSYLLGRYATGKLRDLQEKAMTERVAKENLKRRFQQNQNDCVFTVLSLLPTLGDQILYEMNIEAAWAKLQESRKLEKKEEKLKREQAEQQAQKEKEAQEAAATAEEEEEQEEKNKSNETQEGEEAKTSSSEKGKDETAAAAEAQIIGNTTTEEKPELENSVGSLGASTATLADDTQSKILEGILDKKAKYLLWEEIKTSSFTRTYTSIYSVTLLTLLTHIQLNLLGRFTYVWSVSVLNRSEPTIRLQHADEEPEGGFLDPQTERMFLSASWWLLHRGWRKCAERVKEAVEEVVGDISLKRIFKYEDAEEIVSKLRRRIEFEKDGTTPISYRTWMLPETDAEIQEFLLQTGFGEEYPKNADDNTATVSLKRLLDETKDYIDSPDFFAVLESCLDEVFAIFDHQAFAKALLPAAATMDFSMAKIQEVNDDEPVDKVKKVTLANLLPAISRQAHLVIAGNEYLNAFAYIKELQAFSAMIYTQYGEEVAQN</sequence>
<reference evidence="2" key="1">
    <citation type="journal article" date="2022" name="IScience">
        <title>Evolution of zygomycete secretomes and the origins of terrestrial fungal ecologies.</title>
        <authorList>
            <person name="Chang Y."/>
            <person name="Wang Y."/>
            <person name="Mondo S."/>
            <person name="Ahrendt S."/>
            <person name="Andreopoulos W."/>
            <person name="Barry K."/>
            <person name="Beard J."/>
            <person name="Benny G.L."/>
            <person name="Blankenship S."/>
            <person name="Bonito G."/>
            <person name="Cuomo C."/>
            <person name="Desiro A."/>
            <person name="Gervers K.A."/>
            <person name="Hundley H."/>
            <person name="Kuo A."/>
            <person name="LaButti K."/>
            <person name="Lang B.F."/>
            <person name="Lipzen A."/>
            <person name="O'Donnell K."/>
            <person name="Pangilinan J."/>
            <person name="Reynolds N."/>
            <person name="Sandor L."/>
            <person name="Smith M.E."/>
            <person name="Tsang A."/>
            <person name="Grigoriev I.V."/>
            <person name="Stajich J.E."/>
            <person name="Spatafora J.W."/>
        </authorList>
    </citation>
    <scope>NUCLEOTIDE SEQUENCE</scope>
    <source>
        <strain evidence="2">RSA 2281</strain>
    </source>
</reference>
<dbReference type="InterPro" id="IPR006966">
    <property type="entry name" value="Peroxin-3"/>
</dbReference>
<organism evidence="2 3">
    <name type="scientific">Phascolomyces articulosus</name>
    <dbReference type="NCBI Taxonomy" id="60185"/>
    <lineage>
        <taxon>Eukaryota</taxon>
        <taxon>Fungi</taxon>
        <taxon>Fungi incertae sedis</taxon>
        <taxon>Mucoromycota</taxon>
        <taxon>Mucoromycotina</taxon>
        <taxon>Mucoromycetes</taxon>
        <taxon>Mucorales</taxon>
        <taxon>Lichtheimiaceae</taxon>
        <taxon>Phascolomyces</taxon>
    </lineage>
</organism>
<gene>
    <name evidence="2" type="ORF">BDA99DRAFT_518628</name>
</gene>
<dbReference type="AlphaFoldDB" id="A0AAD5K4U9"/>
<reference evidence="2" key="2">
    <citation type="submission" date="2023-02" db="EMBL/GenBank/DDBJ databases">
        <authorList>
            <consortium name="DOE Joint Genome Institute"/>
            <person name="Mondo S.J."/>
            <person name="Chang Y."/>
            <person name="Wang Y."/>
            <person name="Ahrendt S."/>
            <person name="Andreopoulos W."/>
            <person name="Barry K."/>
            <person name="Beard J."/>
            <person name="Benny G.L."/>
            <person name="Blankenship S."/>
            <person name="Bonito G."/>
            <person name="Cuomo C."/>
            <person name="Desiro A."/>
            <person name="Gervers K.A."/>
            <person name="Hundley H."/>
            <person name="Kuo A."/>
            <person name="LaButti K."/>
            <person name="Lang B.F."/>
            <person name="Lipzen A."/>
            <person name="O'Donnell K."/>
            <person name="Pangilinan J."/>
            <person name="Reynolds N."/>
            <person name="Sandor L."/>
            <person name="Smith M.W."/>
            <person name="Tsang A."/>
            <person name="Grigoriev I.V."/>
            <person name="Stajich J.E."/>
            <person name="Spatafora J.W."/>
        </authorList>
    </citation>
    <scope>NUCLEOTIDE SEQUENCE</scope>
    <source>
        <strain evidence="2">RSA 2281</strain>
    </source>
</reference>
<evidence type="ECO:0000256" key="1">
    <source>
        <dbReference type="SAM" id="MobiDB-lite"/>
    </source>
</evidence>
<feature type="compositionally biased region" description="Basic and acidic residues" evidence="1">
    <location>
        <begin position="106"/>
        <end position="124"/>
    </location>
</feature>
<comment type="caution">
    <text evidence="2">The sequence shown here is derived from an EMBL/GenBank/DDBJ whole genome shotgun (WGS) entry which is preliminary data.</text>
</comment>
<dbReference type="Proteomes" id="UP001209540">
    <property type="component" value="Unassembled WGS sequence"/>
</dbReference>
<feature type="region of interest" description="Disordered" evidence="1">
    <location>
        <begin position="106"/>
        <end position="165"/>
    </location>
</feature>
<accession>A0AAD5K4U9</accession>
<evidence type="ECO:0000313" key="2">
    <source>
        <dbReference type="EMBL" id="KAI9254519.1"/>
    </source>
</evidence>
<name>A0AAD5K4U9_9FUNG</name>
<evidence type="ECO:0000313" key="3">
    <source>
        <dbReference type="Proteomes" id="UP001209540"/>
    </source>
</evidence>